<feature type="transmembrane region" description="Helical" evidence="5">
    <location>
        <begin position="37"/>
        <end position="57"/>
    </location>
</feature>
<evidence type="ECO:0000313" key="7">
    <source>
        <dbReference type="Proteomes" id="UP000800041"/>
    </source>
</evidence>
<organism evidence="6 7">
    <name type="scientific">Aulographum hederae CBS 113979</name>
    <dbReference type="NCBI Taxonomy" id="1176131"/>
    <lineage>
        <taxon>Eukaryota</taxon>
        <taxon>Fungi</taxon>
        <taxon>Dikarya</taxon>
        <taxon>Ascomycota</taxon>
        <taxon>Pezizomycotina</taxon>
        <taxon>Dothideomycetes</taxon>
        <taxon>Pleosporomycetidae</taxon>
        <taxon>Aulographales</taxon>
        <taxon>Aulographaceae</taxon>
    </lineage>
</organism>
<keyword evidence="3" id="KW-0496">Mitochondrion</keyword>
<gene>
    <name evidence="6" type="ORF">K402DRAFT_391570</name>
</gene>
<comment type="subcellular location">
    <subcellularLocation>
        <location evidence="1">Mitochondrion inner membrane</location>
    </subcellularLocation>
</comment>
<dbReference type="InterPro" id="IPR039297">
    <property type="entry name" value="COX7a"/>
</dbReference>
<dbReference type="GO" id="GO:0005743">
    <property type="term" value="C:mitochondrial inner membrane"/>
    <property type="evidence" value="ECO:0007669"/>
    <property type="project" value="UniProtKB-SubCell"/>
</dbReference>
<protein>
    <submittedName>
        <fullName evidence="6">Uncharacterized protein</fullName>
    </submittedName>
</protein>
<dbReference type="OrthoDB" id="5511599at2759"/>
<dbReference type="AlphaFoldDB" id="A0A6G1H6L6"/>
<accession>A0A6G1H6L6</accession>
<evidence type="ECO:0000256" key="4">
    <source>
        <dbReference type="ARBA" id="ARBA00023136"/>
    </source>
</evidence>
<keyword evidence="7" id="KW-1185">Reference proteome</keyword>
<dbReference type="Pfam" id="PF02238">
    <property type="entry name" value="COX7a"/>
    <property type="match status" value="1"/>
</dbReference>
<dbReference type="Proteomes" id="UP000800041">
    <property type="component" value="Unassembled WGS sequence"/>
</dbReference>
<keyword evidence="2" id="KW-0999">Mitochondrion inner membrane</keyword>
<sequence length="71" mass="8428">MAGWVYRENNVPHYQRLFQAGNKKHIRQWSQTPKSKIILPLYYVMLFGSFSASMYMIGRQIFGHKTWFGKG</sequence>
<evidence type="ECO:0000256" key="3">
    <source>
        <dbReference type="ARBA" id="ARBA00023128"/>
    </source>
</evidence>
<reference evidence="6" key="1">
    <citation type="journal article" date="2020" name="Stud. Mycol.">
        <title>101 Dothideomycetes genomes: a test case for predicting lifestyles and emergence of pathogens.</title>
        <authorList>
            <person name="Haridas S."/>
            <person name="Albert R."/>
            <person name="Binder M."/>
            <person name="Bloem J."/>
            <person name="Labutti K."/>
            <person name="Salamov A."/>
            <person name="Andreopoulos B."/>
            <person name="Baker S."/>
            <person name="Barry K."/>
            <person name="Bills G."/>
            <person name="Bluhm B."/>
            <person name="Cannon C."/>
            <person name="Castanera R."/>
            <person name="Culley D."/>
            <person name="Daum C."/>
            <person name="Ezra D."/>
            <person name="Gonzalez J."/>
            <person name="Henrissat B."/>
            <person name="Kuo A."/>
            <person name="Liang C."/>
            <person name="Lipzen A."/>
            <person name="Lutzoni F."/>
            <person name="Magnuson J."/>
            <person name="Mondo S."/>
            <person name="Nolan M."/>
            <person name="Ohm R."/>
            <person name="Pangilinan J."/>
            <person name="Park H.-J."/>
            <person name="Ramirez L."/>
            <person name="Alfaro M."/>
            <person name="Sun H."/>
            <person name="Tritt A."/>
            <person name="Yoshinaga Y."/>
            <person name="Zwiers L.-H."/>
            <person name="Turgeon B."/>
            <person name="Goodwin S."/>
            <person name="Spatafora J."/>
            <person name="Crous P."/>
            <person name="Grigoriev I."/>
        </authorList>
    </citation>
    <scope>NUCLEOTIDE SEQUENCE</scope>
    <source>
        <strain evidence="6">CBS 113979</strain>
    </source>
</reference>
<evidence type="ECO:0000256" key="5">
    <source>
        <dbReference type="SAM" id="Phobius"/>
    </source>
</evidence>
<name>A0A6G1H6L6_9PEZI</name>
<keyword evidence="5" id="KW-0812">Transmembrane</keyword>
<evidence type="ECO:0000256" key="1">
    <source>
        <dbReference type="ARBA" id="ARBA00004273"/>
    </source>
</evidence>
<evidence type="ECO:0000256" key="2">
    <source>
        <dbReference type="ARBA" id="ARBA00022792"/>
    </source>
</evidence>
<proteinExistence type="predicted"/>
<evidence type="ECO:0000313" key="6">
    <source>
        <dbReference type="EMBL" id="KAF1988873.1"/>
    </source>
</evidence>
<dbReference type="EMBL" id="ML977147">
    <property type="protein sequence ID" value="KAF1988873.1"/>
    <property type="molecule type" value="Genomic_DNA"/>
</dbReference>
<keyword evidence="5" id="KW-1133">Transmembrane helix</keyword>
<keyword evidence="4 5" id="KW-0472">Membrane</keyword>